<keyword evidence="1" id="KW-0175">Coiled coil</keyword>
<feature type="coiled-coil region" evidence="1">
    <location>
        <begin position="967"/>
        <end position="1001"/>
    </location>
</feature>
<protein>
    <submittedName>
        <fullName evidence="3">Uncharacterized protein</fullName>
    </submittedName>
</protein>
<dbReference type="RefSeq" id="WP_123886335.1">
    <property type="nucleotide sequence ID" value="NZ_CP033928.1"/>
</dbReference>
<accession>A0A3G6N9K0</accession>
<sequence>MKSKNDASQTLFRFVSLRNPQLTEIKRRNLGFIHRPSGAKGLFDEAVSARLAKTLKLNAMSSKIRYFDAEAIKSEKELETGSFSQLLIIGRKISKQEKLEDIDWSLTKEYYKNLIDDQQELTVDAIKMFEKLWNNFIYQVISQKDFYVKEAITHILKAIHLGFAQNIHIDDDVIKANSGKKPLENALNAKVVLPTYLFGEDQASSAVLTNRSTSTEASVINESSQERIKTEAKIDLAATKAILRKTKLEKLNSELDKIRQSYHASYYKAYNSAFIAYTRTYQGQQEQYDTVQAQIELLEEQKGSEEELRRLYELLRELEVPAFEFSYASEINITDLQAKLTAESLELFMELFSIQQLVPEIFVKGAADLQPEFVSETELRVGAQLLQIDDRFLRFDNVFTELQNQMSEESRIAMENANLPQTQYANIGGALVPIANSRARTHLAYSFISNWYRSAFVPNDGFVNFSFEVEDNSWSVANAKITMELNSGHYEESIGNVVVNNGVVSFPALAVNRFATISSVKINIYFNNGREAYLELFKVPNNEMFTGILILKPGREIPVEEPNVEEPKVRKHFGIKRLGIADYLKVVQSVHAYVPGLVSNIENVMASELRHKSSVSREYSEITDTTSKSVETEKVSDTSKTSRTDMQTEVAKELDKQQSITAYTRFSYGNDNAMKFDIGADYANNTAQHDSTRQAVMKSQEITERAMERVLTKINEERIQKIIKEYTETNVHEFDNRGKSVVGNEPPQHITGVYRWVDMKYKNQIYNYGKRTMFEFMVPEPAKLHRLALTVAKGNILKAPVDPRTAPEPWNMRDIKAVTDTKLQYWADIYGVTLDETLKKSLEINHDANGSPNTDNGFGTDISAIQIPANYVGRTVVFSCFAKRNRQKKSVWGLAQSMAATIRYSNLAGWDNSYSARGDINTNDTKGGLNLQGNVTMGVGGENINHYRISAKITCQLSEEYLAQWRMEQYKKIIAAYEEAYKKFLEEQARLDAEQKAKEEEAKDKVGKFYRYMEHDVLKHNCIAYLLQDYLNVLGQVMTNGSEKDTVMENYQVYLGEDLDKYTALAKFMEQAFEWEVMDYTFYPYYWANRKEWQDMYISESVDPLFRSFLQAGMARVVVTVKPGFEDAVNFFLTTGKIWNGGEVPVIGDPMYMSIVDEMRQPTGEPQGKYWITRIPTTLTILQDKSTGLPVEQPLPIFQEANPENCENPLELETETSFAHRDVQLSHGTIEDSTLD</sequence>
<organism evidence="3 4">
    <name type="scientific">Chryseobacterium indoltheticum</name>
    <dbReference type="NCBI Taxonomy" id="254"/>
    <lineage>
        <taxon>Bacteria</taxon>
        <taxon>Pseudomonadati</taxon>
        <taxon>Bacteroidota</taxon>
        <taxon>Flavobacteriia</taxon>
        <taxon>Flavobacteriales</taxon>
        <taxon>Weeksellaceae</taxon>
        <taxon>Chryseobacterium group</taxon>
        <taxon>Chryseobacterium</taxon>
    </lineage>
</organism>
<feature type="coiled-coil region" evidence="1">
    <location>
        <begin position="281"/>
        <end position="318"/>
    </location>
</feature>
<feature type="compositionally biased region" description="Basic and acidic residues" evidence="2">
    <location>
        <begin position="630"/>
        <end position="643"/>
    </location>
</feature>
<evidence type="ECO:0000256" key="2">
    <source>
        <dbReference type="SAM" id="MobiDB-lite"/>
    </source>
</evidence>
<name>A0A3G6N9K0_9FLAO</name>
<feature type="region of interest" description="Disordered" evidence="2">
    <location>
        <begin position="1217"/>
        <end position="1236"/>
    </location>
</feature>
<reference evidence="3 4" key="1">
    <citation type="submission" date="2018-11" db="EMBL/GenBank/DDBJ databases">
        <title>Proposal to divide the Flavobacteriaceae and reorganize its genera based on Amino Acid Identity values calculated from whole genome sequences.</title>
        <authorList>
            <person name="Nicholson A.C."/>
            <person name="Gulvik C.A."/>
            <person name="Whitney A.M."/>
            <person name="Humrighouse B.W."/>
            <person name="Bell M."/>
            <person name="Holmes B."/>
            <person name="Steigerwalt A."/>
            <person name="Villarma A."/>
            <person name="Sheth M."/>
            <person name="Batra D."/>
            <person name="Pryor J."/>
            <person name="Bernardet J.-F."/>
            <person name="Hugo C."/>
            <person name="Kampfer P."/>
            <person name="Newman J."/>
            <person name="Mcquiston J.R."/>
        </authorList>
    </citation>
    <scope>NUCLEOTIDE SEQUENCE [LARGE SCALE GENOMIC DNA]</scope>
    <source>
        <strain evidence="3 4">G0211</strain>
    </source>
</reference>
<evidence type="ECO:0000256" key="1">
    <source>
        <dbReference type="SAM" id="Coils"/>
    </source>
</evidence>
<dbReference type="Proteomes" id="UP000269076">
    <property type="component" value="Chromosome"/>
</dbReference>
<evidence type="ECO:0000313" key="4">
    <source>
        <dbReference type="Proteomes" id="UP000269076"/>
    </source>
</evidence>
<gene>
    <name evidence="3" type="ORF">EG340_11645</name>
</gene>
<proteinExistence type="predicted"/>
<dbReference type="EMBL" id="CP033928">
    <property type="protein sequence ID" value="AZA61653.1"/>
    <property type="molecule type" value="Genomic_DNA"/>
</dbReference>
<dbReference type="AlphaFoldDB" id="A0A3G6N9K0"/>
<feature type="region of interest" description="Disordered" evidence="2">
    <location>
        <begin position="618"/>
        <end position="645"/>
    </location>
</feature>
<evidence type="ECO:0000313" key="3">
    <source>
        <dbReference type="EMBL" id="AZA61653.1"/>
    </source>
</evidence>